<keyword evidence="2" id="KW-1185">Reference proteome</keyword>
<gene>
    <name evidence="1" type="ORF">KIPB_014507</name>
</gene>
<name>A0A9K3GR02_9EUKA</name>
<dbReference type="Proteomes" id="UP000265618">
    <property type="component" value="Unassembled WGS sequence"/>
</dbReference>
<accession>A0A9K3GR02</accession>
<dbReference type="AlphaFoldDB" id="A0A9K3GR02"/>
<proteinExistence type="predicted"/>
<organism evidence="1 2">
    <name type="scientific">Kipferlia bialata</name>
    <dbReference type="NCBI Taxonomy" id="797122"/>
    <lineage>
        <taxon>Eukaryota</taxon>
        <taxon>Metamonada</taxon>
        <taxon>Carpediemonas-like organisms</taxon>
        <taxon>Kipferlia</taxon>
    </lineage>
</organism>
<feature type="non-terminal residue" evidence="1">
    <location>
        <position position="63"/>
    </location>
</feature>
<evidence type="ECO:0000313" key="1">
    <source>
        <dbReference type="EMBL" id="GIQ91316.1"/>
    </source>
</evidence>
<dbReference type="EMBL" id="BDIP01007493">
    <property type="protein sequence ID" value="GIQ91316.1"/>
    <property type="molecule type" value="Genomic_DNA"/>
</dbReference>
<protein>
    <submittedName>
        <fullName evidence="1">Uncharacterized protein</fullName>
    </submittedName>
</protein>
<evidence type="ECO:0000313" key="2">
    <source>
        <dbReference type="Proteomes" id="UP000265618"/>
    </source>
</evidence>
<comment type="caution">
    <text evidence="1">The sequence shown here is derived from an EMBL/GenBank/DDBJ whole genome shotgun (WGS) entry which is preliminary data.</text>
</comment>
<feature type="non-terminal residue" evidence="1">
    <location>
        <position position="1"/>
    </location>
</feature>
<reference evidence="1 2" key="1">
    <citation type="journal article" date="2018" name="PLoS ONE">
        <title>The draft genome of Kipferlia bialata reveals reductive genome evolution in fornicate parasites.</title>
        <authorList>
            <person name="Tanifuji G."/>
            <person name="Takabayashi S."/>
            <person name="Kume K."/>
            <person name="Takagi M."/>
            <person name="Nakayama T."/>
            <person name="Kamikawa R."/>
            <person name="Inagaki Y."/>
            <person name="Hashimoto T."/>
        </authorList>
    </citation>
    <scope>NUCLEOTIDE SEQUENCE [LARGE SCALE GENOMIC DNA]</scope>
    <source>
        <strain evidence="1">NY0173</strain>
    </source>
</reference>
<sequence>HVVQLEQHLGIVPLLSSLSMASSNMVVCDALLHLLLVIVEAQPRLLEVICFVGGAPIMIGAIL</sequence>